<reference evidence="3" key="3">
    <citation type="submission" date="2020-05" db="UniProtKB">
        <authorList>
            <consortium name="EnsemblMetazoa"/>
        </authorList>
    </citation>
    <scope>IDENTIFICATION</scope>
    <source>
        <strain evidence="3">Jacobina</strain>
    </source>
</reference>
<feature type="chain" id="PRO_5044555213" evidence="1">
    <location>
        <begin position="23"/>
        <end position="72"/>
    </location>
</feature>
<evidence type="ECO:0000256" key="1">
    <source>
        <dbReference type="SAM" id="SignalP"/>
    </source>
</evidence>
<dbReference type="EMBL" id="GITU01004466">
    <property type="protein sequence ID" value="MBC1173169.1"/>
    <property type="molecule type" value="Transcribed_RNA"/>
</dbReference>
<evidence type="ECO:0000313" key="4">
    <source>
        <dbReference type="Proteomes" id="UP000092461"/>
    </source>
</evidence>
<accession>A0A1B0CBU6</accession>
<keyword evidence="1" id="KW-0732">Signal</keyword>
<protein>
    <submittedName>
        <fullName evidence="2">Putative secreted protein</fullName>
    </submittedName>
</protein>
<dbReference type="EMBL" id="AJWK01005833">
    <property type="status" value="NOT_ANNOTATED_CDS"/>
    <property type="molecule type" value="Genomic_DNA"/>
</dbReference>
<organism evidence="3 4">
    <name type="scientific">Lutzomyia longipalpis</name>
    <name type="common">Sand fly</name>
    <dbReference type="NCBI Taxonomy" id="7200"/>
    <lineage>
        <taxon>Eukaryota</taxon>
        <taxon>Metazoa</taxon>
        <taxon>Ecdysozoa</taxon>
        <taxon>Arthropoda</taxon>
        <taxon>Hexapoda</taxon>
        <taxon>Insecta</taxon>
        <taxon>Pterygota</taxon>
        <taxon>Neoptera</taxon>
        <taxon>Endopterygota</taxon>
        <taxon>Diptera</taxon>
        <taxon>Nematocera</taxon>
        <taxon>Psychodoidea</taxon>
        <taxon>Psychodidae</taxon>
        <taxon>Lutzomyia</taxon>
        <taxon>Lutzomyia</taxon>
    </lineage>
</organism>
<sequence>MASLRLFIFAIFLLGVVELINAAPGPDPMFYPYGGGYGSGSFESGEFYGGYGYMPYGMYPRMGMGYYPYGKK</sequence>
<reference evidence="4" key="1">
    <citation type="submission" date="2012-05" db="EMBL/GenBank/DDBJ databases">
        <title>Whole Genome Assembly of Lutzomyia longipalpis.</title>
        <authorList>
            <person name="Richards S."/>
            <person name="Qu C."/>
            <person name="Dillon R."/>
            <person name="Worley K."/>
            <person name="Scherer S."/>
            <person name="Batterton M."/>
            <person name="Taylor A."/>
            <person name="Hawes A."/>
            <person name="Hernandez B."/>
            <person name="Kovar C."/>
            <person name="Mandapat C."/>
            <person name="Pham C."/>
            <person name="Qu C."/>
            <person name="Jing C."/>
            <person name="Bess C."/>
            <person name="Bandaranaike D."/>
            <person name="Ngo D."/>
            <person name="Ongeri F."/>
            <person name="Arias F."/>
            <person name="Lara F."/>
            <person name="Weissenberger G."/>
            <person name="Kamau G."/>
            <person name="Han H."/>
            <person name="Shen H."/>
            <person name="Dinh H."/>
            <person name="Khalil I."/>
            <person name="Jones J."/>
            <person name="Shafer J."/>
            <person name="Jayaseelan J."/>
            <person name="Quiroz J."/>
            <person name="Blankenburg K."/>
            <person name="Nguyen L."/>
            <person name="Jackson L."/>
            <person name="Francisco L."/>
            <person name="Tang L.-Y."/>
            <person name="Pu L.-L."/>
            <person name="Perales L."/>
            <person name="Lorensuhewa L."/>
            <person name="Munidasa M."/>
            <person name="Coyle M."/>
            <person name="Taylor M."/>
            <person name="Puazo M."/>
            <person name="Firestine M."/>
            <person name="Scheel M."/>
            <person name="Javaid M."/>
            <person name="Wang M."/>
            <person name="Li M."/>
            <person name="Tabassum N."/>
            <person name="Saada N."/>
            <person name="Osuji N."/>
            <person name="Aqrawi P."/>
            <person name="Fu Q."/>
            <person name="Thornton R."/>
            <person name="Raj R."/>
            <person name="Goodspeed R."/>
            <person name="Mata R."/>
            <person name="Najjar R."/>
            <person name="Gubbala S."/>
            <person name="Lee S."/>
            <person name="Denson S."/>
            <person name="Patil S."/>
            <person name="Macmil S."/>
            <person name="Qi S."/>
            <person name="Matskevitch T."/>
            <person name="Palculict T."/>
            <person name="Mathew T."/>
            <person name="Vee V."/>
            <person name="Velamala V."/>
            <person name="Korchina V."/>
            <person name="Cai W."/>
            <person name="Liu W."/>
            <person name="Dai W."/>
            <person name="Zou X."/>
            <person name="Zhu Y."/>
            <person name="Zhang Y."/>
            <person name="Wu Y.-Q."/>
            <person name="Xin Y."/>
            <person name="Nazarath L."/>
            <person name="Kovar C."/>
            <person name="Han Y."/>
            <person name="Muzny D."/>
            <person name="Gibbs R."/>
        </authorList>
    </citation>
    <scope>NUCLEOTIDE SEQUENCE [LARGE SCALE GENOMIC DNA]</scope>
    <source>
        <strain evidence="4">Jacobina</strain>
    </source>
</reference>
<evidence type="ECO:0000313" key="2">
    <source>
        <dbReference type="EMBL" id="MBC1173169.1"/>
    </source>
</evidence>
<keyword evidence="4" id="KW-1185">Reference proteome</keyword>
<proteinExistence type="predicted"/>
<dbReference type="Proteomes" id="UP000092461">
    <property type="component" value="Unassembled WGS sequence"/>
</dbReference>
<name>A0A1B0CBU6_LUTLO</name>
<feature type="signal peptide" evidence="1">
    <location>
        <begin position="1"/>
        <end position="22"/>
    </location>
</feature>
<reference evidence="2" key="2">
    <citation type="journal article" date="2020" name="BMC">
        <title>Leishmania infection induces a limited differential gene expression in the sand fly midgut.</title>
        <authorList>
            <person name="Coutinho-Abreu I.V."/>
            <person name="Serafim T.D."/>
            <person name="Meneses C."/>
            <person name="Kamhawi S."/>
            <person name="Oliveira F."/>
            <person name="Valenzuela J.G."/>
        </authorList>
    </citation>
    <scope>NUCLEOTIDE SEQUENCE</scope>
    <source>
        <strain evidence="2">Jacobina</strain>
        <tissue evidence="2">Midgut</tissue>
    </source>
</reference>
<dbReference type="AlphaFoldDB" id="A0A1B0CBU6"/>
<evidence type="ECO:0000313" key="3">
    <source>
        <dbReference type="EnsemblMetazoa" id="LLOJ001725-PA"/>
    </source>
</evidence>
<dbReference type="VEuPathDB" id="VectorBase:LLOJ001725"/>
<dbReference type="EnsemblMetazoa" id="LLOJ001725-RA">
    <property type="protein sequence ID" value="LLOJ001725-PA"/>
    <property type="gene ID" value="LLOJ001725"/>
</dbReference>